<gene>
    <name evidence="3" type="ORF">EAI_14986</name>
</gene>
<dbReference type="OrthoDB" id="203440at2759"/>
<dbReference type="AlphaFoldDB" id="E2C2S2"/>
<organism evidence="4">
    <name type="scientific">Harpegnathos saltator</name>
    <name type="common">Jerdon's jumping ant</name>
    <dbReference type="NCBI Taxonomy" id="610380"/>
    <lineage>
        <taxon>Eukaryota</taxon>
        <taxon>Metazoa</taxon>
        <taxon>Ecdysozoa</taxon>
        <taxon>Arthropoda</taxon>
        <taxon>Hexapoda</taxon>
        <taxon>Insecta</taxon>
        <taxon>Pterygota</taxon>
        <taxon>Neoptera</taxon>
        <taxon>Endopterygota</taxon>
        <taxon>Hymenoptera</taxon>
        <taxon>Apocrita</taxon>
        <taxon>Aculeata</taxon>
        <taxon>Formicoidea</taxon>
        <taxon>Formicidae</taxon>
        <taxon>Ponerinae</taxon>
        <taxon>Ponerini</taxon>
        <taxon>Harpegnathos</taxon>
    </lineage>
</organism>
<dbReference type="PANTHER" id="PTHR13237">
    <property type="entry name" value="SOMETHING ABOUT SILENCING PROTEIN 10-RELATED"/>
    <property type="match status" value="1"/>
</dbReference>
<proteinExistence type="inferred from homology"/>
<protein>
    <submittedName>
        <fullName evidence="3">Neuroguidin</fullName>
    </submittedName>
</protein>
<comment type="similarity">
    <text evidence="1">Belongs to the SAS10 family.</text>
</comment>
<evidence type="ECO:0000313" key="4">
    <source>
        <dbReference type="Proteomes" id="UP000008237"/>
    </source>
</evidence>
<dbReference type="GO" id="GO:0032040">
    <property type="term" value="C:small-subunit processome"/>
    <property type="evidence" value="ECO:0007669"/>
    <property type="project" value="TreeGrafter"/>
</dbReference>
<feature type="compositionally biased region" description="Basic residues" evidence="2">
    <location>
        <begin position="285"/>
        <end position="307"/>
    </location>
</feature>
<dbReference type="Pfam" id="PF04000">
    <property type="entry name" value="Sas10_Utp3"/>
    <property type="match status" value="1"/>
</dbReference>
<keyword evidence="4" id="KW-1185">Reference proteome</keyword>
<dbReference type="FunCoup" id="E2C2S2">
    <property type="interactions" value="2251"/>
</dbReference>
<name>E2C2S2_HARSA</name>
<dbReference type="PANTHER" id="PTHR13237:SF9">
    <property type="entry name" value="NEUROGUIDIN"/>
    <property type="match status" value="1"/>
</dbReference>
<dbReference type="EMBL" id="GL452203">
    <property type="protein sequence ID" value="EFN77757.1"/>
    <property type="molecule type" value="Genomic_DNA"/>
</dbReference>
<dbReference type="Proteomes" id="UP000008237">
    <property type="component" value="Unassembled WGS sequence"/>
</dbReference>
<evidence type="ECO:0000256" key="1">
    <source>
        <dbReference type="ARBA" id="ARBA00010979"/>
    </source>
</evidence>
<dbReference type="OMA" id="PVHYNET"/>
<evidence type="ECO:0000256" key="2">
    <source>
        <dbReference type="SAM" id="MobiDB-lite"/>
    </source>
</evidence>
<accession>E2C2S2</accession>
<sequence>MVQAIDEMEQRDLPQAFRLLGEMNANVLQVNQLVDNMLVRVKNGEISTDKGLSFLEMKYHMLLSYLINLTYVVLRKCSGERIEDDPSIDRLIEIRTVLEKIRPIDHKLKYQIDKLVKTAVTGTINSDDPSNFKANPDALVAKLDSCNEESDSEHEEETEGFKSIQARKPNVYVPPKLAAVHYDGDETMAEKIRKAGERARRRAVSNTVLRELKEEYLDAPVEDSQGLGEKQVILGRENKRKIEYEENYMTRLPVTKQEKHRRRQMTTLGTLGDEITTFGESSAKSAKKRKAQKKGKAKKSFKKKRHH</sequence>
<feature type="region of interest" description="Disordered" evidence="2">
    <location>
        <begin position="256"/>
        <end position="307"/>
    </location>
</feature>
<dbReference type="InterPro" id="IPR007146">
    <property type="entry name" value="Sas10/Utp3/C1D"/>
</dbReference>
<dbReference type="STRING" id="610380.E2C2S2"/>
<dbReference type="GO" id="GO:0000462">
    <property type="term" value="P:maturation of SSU-rRNA from tricistronic rRNA transcript (SSU-rRNA, 5.8S rRNA, LSU-rRNA)"/>
    <property type="evidence" value="ECO:0007669"/>
    <property type="project" value="TreeGrafter"/>
</dbReference>
<dbReference type="InParanoid" id="E2C2S2"/>
<evidence type="ECO:0000313" key="3">
    <source>
        <dbReference type="EMBL" id="EFN77757.1"/>
    </source>
</evidence>
<reference evidence="3 4" key="1">
    <citation type="journal article" date="2010" name="Science">
        <title>Genomic comparison of the ants Camponotus floridanus and Harpegnathos saltator.</title>
        <authorList>
            <person name="Bonasio R."/>
            <person name="Zhang G."/>
            <person name="Ye C."/>
            <person name="Mutti N.S."/>
            <person name="Fang X."/>
            <person name="Qin N."/>
            <person name="Donahue G."/>
            <person name="Yang P."/>
            <person name="Li Q."/>
            <person name="Li C."/>
            <person name="Zhang P."/>
            <person name="Huang Z."/>
            <person name="Berger S.L."/>
            <person name="Reinberg D."/>
            <person name="Wang J."/>
            <person name="Liebig J."/>
        </authorList>
    </citation>
    <scope>NUCLEOTIDE SEQUENCE [LARGE SCALE GENOMIC DNA]</scope>
    <source>
        <strain evidence="3 4">R22 G/1</strain>
    </source>
</reference>